<protein>
    <submittedName>
        <fullName evidence="9">ABC transporter permease</fullName>
    </submittedName>
</protein>
<proteinExistence type="predicted"/>
<dbReference type="EMBL" id="CP151767">
    <property type="protein sequence ID" value="WZU67618.1"/>
    <property type="molecule type" value="Genomic_DNA"/>
</dbReference>
<keyword evidence="5 7" id="KW-1133">Transmembrane helix</keyword>
<dbReference type="Gene3D" id="1.10.3720.10">
    <property type="entry name" value="MetI-like"/>
    <property type="match status" value="2"/>
</dbReference>
<keyword evidence="6 7" id="KW-0472">Membrane</keyword>
<feature type="domain" description="ABC transmembrane type-1" evidence="8">
    <location>
        <begin position="337"/>
        <end position="543"/>
    </location>
</feature>
<evidence type="ECO:0000256" key="7">
    <source>
        <dbReference type="SAM" id="Phobius"/>
    </source>
</evidence>
<evidence type="ECO:0000256" key="6">
    <source>
        <dbReference type="ARBA" id="ARBA00023136"/>
    </source>
</evidence>
<dbReference type="CDD" id="cd06261">
    <property type="entry name" value="TM_PBP2"/>
    <property type="match status" value="2"/>
</dbReference>
<dbReference type="InterPro" id="IPR000515">
    <property type="entry name" value="MetI-like"/>
</dbReference>
<comment type="subcellular location">
    <subcellularLocation>
        <location evidence="1">Cell membrane</location>
        <topology evidence="1">Multi-pass membrane protein</topology>
    </subcellularLocation>
</comment>
<feature type="transmembrane region" description="Helical" evidence="7">
    <location>
        <begin position="205"/>
        <end position="227"/>
    </location>
</feature>
<dbReference type="FunFam" id="1.10.3720.10:FF:000088">
    <property type="entry name" value="Iron(III) ABC transporter, permease protein"/>
    <property type="match status" value="1"/>
</dbReference>
<dbReference type="PANTHER" id="PTHR30183">
    <property type="entry name" value="MOLYBDENUM TRANSPORT SYSTEM PERMEASE PROTEIN MODB"/>
    <property type="match status" value="1"/>
</dbReference>
<evidence type="ECO:0000313" key="10">
    <source>
        <dbReference type="Proteomes" id="UP001470809"/>
    </source>
</evidence>
<keyword evidence="3" id="KW-1003">Cell membrane</keyword>
<evidence type="ECO:0000259" key="8">
    <source>
        <dbReference type="PROSITE" id="PS50928"/>
    </source>
</evidence>
<evidence type="ECO:0000256" key="3">
    <source>
        <dbReference type="ARBA" id="ARBA00022475"/>
    </source>
</evidence>
<evidence type="ECO:0000256" key="4">
    <source>
        <dbReference type="ARBA" id="ARBA00022692"/>
    </source>
</evidence>
<feature type="transmembrane region" description="Helical" evidence="7">
    <location>
        <begin position="296"/>
        <end position="321"/>
    </location>
</feature>
<dbReference type="Proteomes" id="UP001470809">
    <property type="component" value="Chromosome"/>
</dbReference>
<feature type="transmembrane region" description="Helical" evidence="7">
    <location>
        <begin position="99"/>
        <end position="119"/>
    </location>
</feature>
<dbReference type="SUPFAM" id="SSF161098">
    <property type="entry name" value="MetI-like"/>
    <property type="match status" value="2"/>
</dbReference>
<feature type="transmembrane region" description="Helical" evidence="7">
    <location>
        <begin position="21"/>
        <end position="44"/>
    </location>
</feature>
<feature type="transmembrane region" description="Helical" evidence="7">
    <location>
        <begin position="522"/>
        <end position="544"/>
    </location>
</feature>
<evidence type="ECO:0000256" key="1">
    <source>
        <dbReference type="ARBA" id="ARBA00004651"/>
    </source>
</evidence>
<dbReference type="KEGG" id="yrh:AABB31_22360"/>
<reference evidence="9" key="1">
    <citation type="submission" date="2024-08" db="EMBL/GenBank/DDBJ databases">
        <title>Phylogenomic analyses of a clade within the roseobacter group suggest taxonomic reassignments of species of the genera Aestuariivita, Citreicella, Loktanella, Nautella, Pelagibaca, Ruegeria, Thalassobius, Thiobacimonas and Tropicibacter, and the proposal o.</title>
        <authorList>
            <person name="Jeon C.O."/>
        </authorList>
    </citation>
    <scope>NUCLEOTIDE SEQUENCE</scope>
    <source>
        <strain evidence="9">SS1-5</strain>
    </source>
</reference>
<feature type="transmembrane region" description="Helical" evidence="7">
    <location>
        <begin position="247"/>
        <end position="266"/>
    </location>
</feature>
<gene>
    <name evidence="9" type="ORF">AABB31_22360</name>
</gene>
<name>A0AAN0MAM7_9RHOB</name>
<feature type="transmembrane region" description="Helical" evidence="7">
    <location>
        <begin position="341"/>
        <end position="361"/>
    </location>
</feature>
<dbReference type="RefSeq" id="WP_342076928.1">
    <property type="nucleotide sequence ID" value="NZ_CP151767.2"/>
</dbReference>
<accession>A0AAN0MAM7</accession>
<dbReference type="GO" id="GO:0055085">
    <property type="term" value="P:transmembrane transport"/>
    <property type="evidence" value="ECO:0007669"/>
    <property type="project" value="InterPro"/>
</dbReference>
<feature type="transmembrane region" description="Helical" evidence="7">
    <location>
        <begin position="146"/>
        <end position="168"/>
    </location>
</feature>
<keyword evidence="10" id="KW-1185">Reference proteome</keyword>
<evidence type="ECO:0000256" key="5">
    <source>
        <dbReference type="ARBA" id="ARBA00022989"/>
    </source>
</evidence>
<feature type="domain" description="ABC transmembrane type-1" evidence="8">
    <location>
        <begin position="61"/>
        <end position="267"/>
    </location>
</feature>
<dbReference type="InterPro" id="IPR035906">
    <property type="entry name" value="MetI-like_sf"/>
</dbReference>
<dbReference type="GO" id="GO:0005886">
    <property type="term" value="C:plasma membrane"/>
    <property type="evidence" value="ECO:0007669"/>
    <property type="project" value="UniProtKB-SubCell"/>
</dbReference>
<dbReference type="AlphaFoldDB" id="A0AAN0MAM7"/>
<keyword evidence="4 7" id="KW-0812">Transmembrane</keyword>
<feature type="transmembrane region" description="Helical" evidence="7">
    <location>
        <begin position="381"/>
        <end position="399"/>
    </location>
</feature>
<keyword evidence="2" id="KW-0813">Transport</keyword>
<evidence type="ECO:0000256" key="2">
    <source>
        <dbReference type="ARBA" id="ARBA00022448"/>
    </source>
</evidence>
<feature type="transmembrane region" description="Helical" evidence="7">
    <location>
        <begin position="64"/>
        <end position="87"/>
    </location>
</feature>
<sequence>MKLTASRPRRTRPVLRALVGLIALLVTCFCVLPYLGVIAAALSGSTDTLSHLAETVLWRYSRDTLILVVIVMAGSAVIGAGAAWLVTMTEFPGRRWLEIALALPLAFPAYVLAYGYTHILDHPGVVQSSLRDLMGWGPRDYWFPEIRSLGGAAAMLTLVLYPYVYLLARAAFSAQSGSAFLAARVLGTSPLMACLRVSLPMTRPAIAAGVLLVAMETIADFGTVAYFGVQTFSVGIYTSWFAMADRAAAAQLSLGLLAFALLLAFMERYSRGNAAYVDNQRKPPMDRIPLGPAGKAVAFILCFLPVFLGVIIPVITLFSMALGSEQNLLSPRYLGFIRNSITLAGIAALVTVGAAMVLGTLNRVNGTRMAAVSLYLGRIGYAVPGGVIAVGLLVPFALFDNTLDAWMRATFDISTGLLLTGSIWLLIAAYMIRFLAAAIGAYEGGIASVGPNIDAAARTLGADLPALVRRVHMPMLRTSLLTAGLIVFVDVMKELPATLIMRPFNYDTLAVQAYRLASDERLSGAAVPSLVIAGIGLIPVILLCQRMRRGVS</sequence>
<organism evidence="9 10">
    <name type="scientific">Yoonia rhodophyticola</name>
    <dbReference type="NCBI Taxonomy" id="3137370"/>
    <lineage>
        <taxon>Bacteria</taxon>
        <taxon>Pseudomonadati</taxon>
        <taxon>Pseudomonadota</taxon>
        <taxon>Alphaproteobacteria</taxon>
        <taxon>Rhodobacterales</taxon>
        <taxon>Paracoccaceae</taxon>
        <taxon>Yoonia</taxon>
    </lineage>
</organism>
<evidence type="ECO:0000313" key="9">
    <source>
        <dbReference type="EMBL" id="WZU67618.1"/>
    </source>
</evidence>
<dbReference type="PROSITE" id="PS50928">
    <property type="entry name" value="ABC_TM1"/>
    <property type="match status" value="2"/>
</dbReference>
<feature type="transmembrane region" description="Helical" evidence="7">
    <location>
        <begin position="479"/>
        <end position="502"/>
    </location>
</feature>
<feature type="transmembrane region" description="Helical" evidence="7">
    <location>
        <begin position="411"/>
        <end position="432"/>
    </location>
</feature>
<dbReference type="PANTHER" id="PTHR30183:SF2">
    <property type="entry name" value="IRON UTILIZATION PROTEIN"/>
    <property type="match status" value="1"/>
</dbReference>